<dbReference type="AlphaFoldDB" id="A0A1J7I7V2"/>
<dbReference type="InParanoid" id="A0A1J7I7V2"/>
<evidence type="ECO:0000313" key="2">
    <source>
        <dbReference type="Proteomes" id="UP000182658"/>
    </source>
</evidence>
<reference evidence="1 2" key="1">
    <citation type="submission" date="2016-10" db="EMBL/GenBank/DDBJ databases">
        <title>Draft genome sequence of Coniochaeta ligniaria NRRL30616, a lignocellulolytic fungus for bioabatement of inhibitors in plant biomass hydrolysates.</title>
        <authorList>
            <consortium name="DOE Joint Genome Institute"/>
            <person name="Jimenez D.J."/>
            <person name="Hector R.E."/>
            <person name="Riley R."/>
            <person name="Sun H."/>
            <person name="Grigoriev I.V."/>
            <person name="Van Elsas J.D."/>
            <person name="Nichols N.N."/>
        </authorList>
    </citation>
    <scope>NUCLEOTIDE SEQUENCE [LARGE SCALE GENOMIC DNA]</scope>
    <source>
        <strain evidence="1 2">NRRL 30616</strain>
    </source>
</reference>
<name>A0A1J7I7V2_9PEZI</name>
<dbReference type="OrthoDB" id="4424523at2759"/>
<proteinExistence type="predicted"/>
<sequence>MAGFKGEVTVALPRVFDWLHFICFNAERGIDPGPSRPTGRGWRTIYMQTRRPEAWVRNLSPSSVTVYTLDLPFINA</sequence>
<gene>
    <name evidence="1" type="ORF">CONLIGDRAFT_637531</name>
</gene>
<protein>
    <submittedName>
        <fullName evidence="1">Uncharacterized protein</fullName>
    </submittedName>
</protein>
<evidence type="ECO:0000313" key="1">
    <source>
        <dbReference type="EMBL" id="OIW23566.1"/>
    </source>
</evidence>
<organism evidence="1 2">
    <name type="scientific">Coniochaeta ligniaria NRRL 30616</name>
    <dbReference type="NCBI Taxonomy" id="1408157"/>
    <lineage>
        <taxon>Eukaryota</taxon>
        <taxon>Fungi</taxon>
        <taxon>Dikarya</taxon>
        <taxon>Ascomycota</taxon>
        <taxon>Pezizomycotina</taxon>
        <taxon>Sordariomycetes</taxon>
        <taxon>Sordariomycetidae</taxon>
        <taxon>Coniochaetales</taxon>
        <taxon>Coniochaetaceae</taxon>
        <taxon>Coniochaeta</taxon>
    </lineage>
</organism>
<dbReference type="EMBL" id="KV875106">
    <property type="protein sequence ID" value="OIW23566.1"/>
    <property type="molecule type" value="Genomic_DNA"/>
</dbReference>
<keyword evidence="2" id="KW-1185">Reference proteome</keyword>
<accession>A0A1J7I7V2</accession>
<dbReference type="Proteomes" id="UP000182658">
    <property type="component" value="Unassembled WGS sequence"/>
</dbReference>